<dbReference type="SUPFAM" id="SSF55785">
    <property type="entry name" value="PYP-like sensor domain (PAS domain)"/>
    <property type="match status" value="3"/>
</dbReference>
<comment type="caution">
    <text evidence="10">The sequence shown here is derived from an EMBL/GenBank/DDBJ whole genome shotgun (WGS) entry which is preliminary data.</text>
</comment>
<dbReference type="CDD" id="cd00130">
    <property type="entry name" value="PAS"/>
    <property type="match status" value="2"/>
</dbReference>
<dbReference type="InterPro" id="IPR001610">
    <property type="entry name" value="PAC"/>
</dbReference>
<dbReference type="EC" id="2.7.13.3" evidence="2"/>
<evidence type="ECO:0000259" key="8">
    <source>
        <dbReference type="PROSITE" id="PS50112"/>
    </source>
</evidence>
<dbReference type="CDD" id="cd17546">
    <property type="entry name" value="REC_hyHK_CKI1_RcsC-like"/>
    <property type="match status" value="1"/>
</dbReference>
<feature type="domain" description="Response regulatory" evidence="7">
    <location>
        <begin position="681"/>
        <end position="798"/>
    </location>
</feature>
<feature type="domain" description="Histidine kinase" evidence="6">
    <location>
        <begin position="439"/>
        <end position="661"/>
    </location>
</feature>
<dbReference type="PRINTS" id="PR00344">
    <property type="entry name" value="BCTRLSENSOR"/>
</dbReference>
<dbReference type="SMART" id="SM00387">
    <property type="entry name" value="HATPase_c"/>
    <property type="match status" value="1"/>
</dbReference>
<dbReference type="InterPro" id="IPR013655">
    <property type="entry name" value="PAS_fold_3"/>
</dbReference>
<evidence type="ECO:0000259" key="9">
    <source>
        <dbReference type="PROSITE" id="PS50113"/>
    </source>
</evidence>
<dbReference type="Gene3D" id="2.10.70.100">
    <property type="match status" value="1"/>
</dbReference>
<dbReference type="OrthoDB" id="9789782at2"/>
<dbReference type="InterPro" id="IPR036641">
    <property type="entry name" value="HPT_dom_sf"/>
</dbReference>
<evidence type="ECO:0000259" key="7">
    <source>
        <dbReference type="PROSITE" id="PS50110"/>
    </source>
</evidence>
<proteinExistence type="predicted"/>
<evidence type="ECO:0000256" key="5">
    <source>
        <dbReference type="PROSITE-ProRule" id="PRU00169"/>
    </source>
</evidence>
<feature type="domain" description="PAC" evidence="9">
    <location>
        <begin position="354"/>
        <end position="407"/>
    </location>
</feature>
<evidence type="ECO:0000256" key="2">
    <source>
        <dbReference type="ARBA" id="ARBA00012438"/>
    </source>
</evidence>
<dbReference type="Gene3D" id="3.30.450.20">
    <property type="entry name" value="PAS domain"/>
    <property type="match status" value="3"/>
</dbReference>
<dbReference type="PROSITE" id="PS50109">
    <property type="entry name" value="HIS_KIN"/>
    <property type="match status" value="1"/>
</dbReference>
<dbReference type="PANTHER" id="PTHR45339:SF5">
    <property type="entry name" value="HISTIDINE KINASE"/>
    <property type="match status" value="1"/>
</dbReference>
<dbReference type="SUPFAM" id="SSF52172">
    <property type="entry name" value="CheY-like"/>
    <property type="match status" value="1"/>
</dbReference>
<dbReference type="PROSITE" id="PS50110">
    <property type="entry name" value="RESPONSE_REGULATORY"/>
    <property type="match status" value="1"/>
</dbReference>
<evidence type="ECO:0000256" key="3">
    <source>
        <dbReference type="ARBA" id="ARBA00022553"/>
    </source>
</evidence>
<dbReference type="CDD" id="cd16922">
    <property type="entry name" value="HATPase_EvgS-ArcB-TorS-like"/>
    <property type="match status" value="1"/>
</dbReference>
<dbReference type="InterPro" id="IPR035965">
    <property type="entry name" value="PAS-like_dom_sf"/>
</dbReference>
<dbReference type="SMART" id="SM00448">
    <property type="entry name" value="REC"/>
    <property type="match status" value="1"/>
</dbReference>
<dbReference type="Pfam" id="PF13188">
    <property type="entry name" value="PAS_8"/>
    <property type="match status" value="1"/>
</dbReference>
<dbReference type="GO" id="GO:0005524">
    <property type="term" value="F:ATP binding"/>
    <property type="evidence" value="ECO:0007669"/>
    <property type="project" value="UniProtKB-KW"/>
</dbReference>
<dbReference type="PROSITE" id="PS50112">
    <property type="entry name" value="PAS"/>
    <property type="match status" value="1"/>
</dbReference>
<dbReference type="Gene3D" id="3.30.565.10">
    <property type="entry name" value="Histidine kinase-like ATPase, C-terminal domain"/>
    <property type="match status" value="1"/>
</dbReference>
<feature type="domain" description="PAS" evidence="8">
    <location>
        <begin position="45"/>
        <end position="104"/>
    </location>
</feature>
<dbReference type="PANTHER" id="PTHR45339">
    <property type="entry name" value="HYBRID SIGNAL TRANSDUCTION HISTIDINE KINASE J"/>
    <property type="match status" value="1"/>
</dbReference>
<dbReference type="SMART" id="SM00086">
    <property type="entry name" value="PAC"/>
    <property type="match status" value="3"/>
</dbReference>
<dbReference type="InterPro" id="IPR036890">
    <property type="entry name" value="HATPase_C_sf"/>
</dbReference>
<gene>
    <name evidence="10" type="ORF">FF100_00045</name>
</gene>
<dbReference type="FunFam" id="3.30.565.10:FF:000010">
    <property type="entry name" value="Sensor histidine kinase RcsC"/>
    <property type="match status" value="1"/>
</dbReference>
<reference evidence="10 11" key="1">
    <citation type="submission" date="2019-06" db="EMBL/GenBank/DDBJ databases">
        <title>Genome of Methylobacterium sp. 17Sr1-39.</title>
        <authorList>
            <person name="Seo T."/>
        </authorList>
    </citation>
    <scope>NUCLEOTIDE SEQUENCE [LARGE SCALE GENOMIC DNA]</scope>
    <source>
        <strain evidence="10 11">17Sr1-39</strain>
    </source>
</reference>
<dbReference type="InterPro" id="IPR008207">
    <property type="entry name" value="Sig_transdc_His_kin_Hpt_dom"/>
</dbReference>
<sequence length="938" mass="98894">MTRTILECAALREGRSGWRAALGRLFGGGRAERWLAACPDLVAEIDRGGRLVRASAASRALTGRPPDTLAGLALADLVHPEDRAGLASIVAGGGALMHRLAHADGRWIWVETRLSAPEAAPGAPRIATIRDAAARQDTEASLRASRAHYRALADTLPQLVWMERTDTGETVYANPAFARYFGEIGPGRAAREERYHPDDRPRIAAALLQGSLAQGNAAQGNPMEAGSGEAQGRLRDRDGAYRWHQLSFQPLRKDDTLLGWLGSALDIDEILAARKALEETGDLLRLAQEAAGAGLFDLDLVTREVTLAPESARLHGLPGDRPAVIALGAWLRRLAPQDRKPALKALRGAVAGGGTFDIAFRVLVPGGVRWIQAIGRLGRDAGGRAVRVTGLNLDISARKDAEAGLVAAKAAAEAAKAAAEAARTAAERANAAKTDFLSAMSHEIRTPLNAVIGFTGLLAQADGLEPDLRRYASLARASAGGLLTLVNDILDFSSVEAGAVSLRRDPFAIEALAEGCLGVVGAAAAEKSLAVTCTIDASLPRRLVGDEARLRQILINLLNNAVKFTPRGSVALSLRHEGSGPGGERIRFSVADTGIGIPADKQGRLFERFSQVDSSIRRDYGGTGLGLAISRRLVEAMAGEIGLISAAGRGSTFWVTLTLPRAEDQAAPEPRAAAMPARTGRILLVEDIEVNRELACLMLRKAGHSVDVAVDGFQAVRAVEAGAYDLVLMDVQMPGLDGPMATRLIRCLPGAAAQVPVIAMTANVLPDQVQSFRDAGMDDHLGKPFTPAELSAMLARWLDRAPAAPAAEDEPASLDRTLYDGVRAFLPAEAVRRLLGHLADQVTGALVGEGREAADRARLRFEAHGLVSAAGMLGFAALSRACAELEACSEEEVARDASAFAMALSRARARCTAAAFETRRLRAELDAAAAPAGLGLTA</sequence>
<dbReference type="InterPro" id="IPR003594">
    <property type="entry name" value="HATPase_dom"/>
</dbReference>
<dbReference type="SUPFAM" id="SSF47226">
    <property type="entry name" value="Histidine-containing phosphotransfer domain, HPT domain"/>
    <property type="match status" value="1"/>
</dbReference>
<dbReference type="InterPro" id="IPR005467">
    <property type="entry name" value="His_kinase_dom"/>
</dbReference>
<dbReference type="Pfam" id="PF08447">
    <property type="entry name" value="PAS_3"/>
    <property type="match status" value="2"/>
</dbReference>
<dbReference type="Pfam" id="PF01627">
    <property type="entry name" value="Hpt"/>
    <property type="match status" value="1"/>
</dbReference>
<dbReference type="SUPFAM" id="SSF47384">
    <property type="entry name" value="Homodimeric domain of signal transducing histidine kinase"/>
    <property type="match status" value="1"/>
</dbReference>
<keyword evidence="3 5" id="KW-0597">Phosphoprotein</keyword>
<dbReference type="SUPFAM" id="SSF55874">
    <property type="entry name" value="ATPase domain of HSP90 chaperone/DNA topoisomerase II/histidine kinase"/>
    <property type="match status" value="1"/>
</dbReference>
<evidence type="ECO:0000313" key="10">
    <source>
        <dbReference type="EMBL" id="TNC15709.1"/>
    </source>
</evidence>
<dbReference type="PROSITE" id="PS50113">
    <property type="entry name" value="PAC"/>
    <property type="match status" value="2"/>
</dbReference>
<dbReference type="Pfam" id="PF00512">
    <property type="entry name" value="HisKA"/>
    <property type="match status" value="1"/>
</dbReference>
<evidence type="ECO:0000256" key="4">
    <source>
        <dbReference type="ARBA" id="ARBA00023012"/>
    </source>
</evidence>
<dbReference type="InterPro" id="IPR036097">
    <property type="entry name" value="HisK_dim/P_sf"/>
</dbReference>
<organism evidence="10 11">
    <name type="scientific">Methylobacterium terricola</name>
    <dbReference type="NCBI Taxonomy" id="2583531"/>
    <lineage>
        <taxon>Bacteria</taxon>
        <taxon>Pseudomonadati</taxon>
        <taxon>Pseudomonadota</taxon>
        <taxon>Alphaproteobacteria</taxon>
        <taxon>Hyphomicrobiales</taxon>
        <taxon>Methylobacteriaceae</taxon>
        <taxon>Methylobacterium</taxon>
    </lineage>
</organism>
<name>A0A5C4LLS1_9HYPH</name>
<dbReference type="InterPro" id="IPR001789">
    <property type="entry name" value="Sig_transdc_resp-reg_receiver"/>
</dbReference>
<keyword evidence="11" id="KW-1185">Reference proteome</keyword>
<dbReference type="InterPro" id="IPR000700">
    <property type="entry name" value="PAS-assoc_C"/>
</dbReference>
<dbReference type="InterPro" id="IPR003661">
    <property type="entry name" value="HisK_dim/P_dom"/>
</dbReference>
<dbReference type="SMART" id="SM00091">
    <property type="entry name" value="PAS"/>
    <property type="match status" value="3"/>
</dbReference>
<feature type="modified residue" description="4-aspartylphosphate" evidence="5">
    <location>
        <position position="730"/>
    </location>
</feature>
<comment type="catalytic activity">
    <reaction evidence="1">
        <text>ATP + protein L-histidine = ADP + protein N-phospho-L-histidine.</text>
        <dbReference type="EC" id="2.7.13.3"/>
    </reaction>
</comment>
<dbReference type="Pfam" id="PF00072">
    <property type="entry name" value="Response_reg"/>
    <property type="match status" value="1"/>
</dbReference>
<dbReference type="SMART" id="SM00388">
    <property type="entry name" value="HisKA"/>
    <property type="match status" value="1"/>
</dbReference>
<dbReference type="InterPro" id="IPR011006">
    <property type="entry name" value="CheY-like_superfamily"/>
</dbReference>
<dbReference type="AlphaFoldDB" id="A0A5C4LLS1"/>
<dbReference type="EMBL" id="VDDA01000001">
    <property type="protein sequence ID" value="TNC15709.1"/>
    <property type="molecule type" value="Genomic_DNA"/>
</dbReference>
<dbReference type="CDD" id="cd00082">
    <property type="entry name" value="HisKA"/>
    <property type="match status" value="1"/>
</dbReference>
<dbReference type="GO" id="GO:0005886">
    <property type="term" value="C:plasma membrane"/>
    <property type="evidence" value="ECO:0007669"/>
    <property type="project" value="UniProtKB-SubCell"/>
</dbReference>
<accession>A0A5C4LLS1</accession>
<dbReference type="Pfam" id="PF02518">
    <property type="entry name" value="HATPase_c"/>
    <property type="match status" value="1"/>
</dbReference>
<dbReference type="Gene3D" id="3.40.50.2300">
    <property type="match status" value="1"/>
</dbReference>
<keyword evidence="4" id="KW-0902">Two-component regulatory system</keyword>
<dbReference type="GO" id="GO:0000155">
    <property type="term" value="F:phosphorelay sensor kinase activity"/>
    <property type="evidence" value="ECO:0007669"/>
    <property type="project" value="InterPro"/>
</dbReference>
<evidence type="ECO:0000256" key="1">
    <source>
        <dbReference type="ARBA" id="ARBA00000085"/>
    </source>
</evidence>
<dbReference type="InterPro" id="IPR000014">
    <property type="entry name" value="PAS"/>
</dbReference>
<dbReference type="InterPro" id="IPR004358">
    <property type="entry name" value="Sig_transdc_His_kin-like_C"/>
</dbReference>
<protein>
    <recommendedName>
        <fullName evidence="2">histidine kinase</fullName>
        <ecNumber evidence="2">2.7.13.3</ecNumber>
    </recommendedName>
</protein>
<evidence type="ECO:0000313" key="11">
    <source>
        <dbReference type="Proteomes" id="UP000305267"/>
    </source>
</evidence>
<dbReference type="NCBIfam" id="TIGR00229">
    <property type="entry name" value="sensory_box"/>
    <property type="match status" value="1"/>
</dbReference>
<feature type="domain" description="PAC" evidence="9">
    <location>
        <begin position="228"/>
        <end position="279"/>
    </location>
</feature>
<dbReference type="Gene3D" id="1.10.287.130">
    <property type="match status" value="1"/>
</dbReference>
<evidence type="ECO:0000259" key="6">
    <source>
        <dbReference type="PROSITE" id="PS50109"/>
    </source>
</evidence>
<dbReference type="Proteomes" id="UP000305267">
    <property type="component" value="Unassembled WGS sequence"/>
</dbReference>